<evidence type="ECO:0000259" key="1">
    <source>
        <dbReference type="Pfam" id="PF06452"/>
    </source>
</evidence>
<name>A0A2S0RBC1_9FLAO</name>
<keyword evidence="4" id="KW-1185">Reference proteome</keyword>
<proteinExistence type="predicted"/>
<reference evidence="3 4" key="1">
    <citation type="submission" date="2018-04" db="EMBL/GenBank/DDBJ databases">
        <title>Genome sequencing of Flavobacterium sp. HYN0048.</title>
        <authorList>
            <person name="Yi H."/>
            <person name="Baek C."/>
        </authorList>
    </citation>
    <scope>NUCLEOTIDE SEQUENCE [LARGE SCALE GENOMIC DNA]</scope>
    <source>
        <strain evidence="3 4">HYN0048</strain>
    </source>
</reference>
<dbReference type="Gene3D" id="2.60.40.1190">
    <property type="match status" value="1"/>
</dbReference>
<dbReference type="GO" id="GO:0030246">
    <property type="term" value="F:carbohydrate binding"/>
    <property type="evidence" value="ECO:0007669"/>
    <property type="project" value="InterPro"/>
</dbReference>
<dbReference type="RefSeq" id="WP_108369455.1">
    <property type="nucleotide sequence ID" value="NZ_CP028811.1"/>
</dbReference>
<keyword evidence="3" id="KW-0378">Hydrolase</keyword>
<dbReference type="GO" id="GO:0016052">
    <property type="term" value="P:carbohydrate catabolic process"/>
    <property type="evidence" value="ECO:0007669"/>
    <property type="project" value="InterPro"/>
</dbReference>
<dbReference type="GO" id="GO:0004553">
    <property type="term" value="F:hydrolase activity, hydrolyzing O-glycosyl compounds"/>
    <property type="evidence" value="ECO:0007669"/>
    <property type="project" value="InterPro"/>
</dbReference>
<sequence>MSKIHQVFLSLLLLTGVNVFAQKKILVARNTSEKITVDGKFTEAAWTTAPLAGDFVMFQPDNGKPIDSAKNTEVRILYDNDAVYIAATMHDDDPSKIRKEITQRDNVGTADIFGVFINGFNDGQQDFQFFVTASGVQLDRLATEDGAVSPDNFNQDFSWDGIWDSKVLITDFGWTVEMKIPYAALRFSKEKVQTWGLNFYRSIRRDRQHYTWSPIDSEIRSTRNQNGVLEGIENVKTSTRLFFIPYSSYYYENNESGSANKFKAGMDIKYGINDSFTLDAILIPDFGQTRFDNVILNLSPFEQQFSENRPFFTEGTDLFNKGALLYSRRIGGAPRFQPEDFDPVNETIANAPATVNLLNAVKVSGRTKKGLGIGVLNAVTERTYATVQNTATGEKREGVVEPLTNYNVLVLDQRFNQNSSVTLVNTNTLREGHYRDANVAGLLFDLNTKENSYNLSGDFKYSTIYSASQTDGFKTSLNFEKTSGKYRYTIFGKYLSADYDINDLGIAFQSDYHNIYADFSYRILNPTKVFNTFRTDVKSSLELENTTGKLQDNFINFSAEGNTRRNDYYRLLFQANPLESFDFYQPRISGRYSYIPRSITTLFVFSSNYNNTLAIDFNPSVKWYDEKGRRDYGFFFSPRYRINDKILLIYGFNYVRSMNDRGYVGHDPTNIYYAERNIKTITNELSGKLALNNKMTINLTARYYWSFSDNHDFFVLQNDGHLSPATLVSVLDENFNVWNFDLSYAWWFAPASQISILYRNNALDYRNDIRRGIGENLKNLFDNSLNNIFSVSFRYYIDYNSARKWF</sequence>
<dbReference type="CDD" id="cd09618">
    <property type="entry name" value="CBM9_like_2"/>
    <property type="match status" value="1"/>
</dbReference>
<organism evidence="3 4">
    <name type="scientific">Flavobacterium magnum</name>
    <dbReference type="NCBI Taxonomy" id="2162713"/>
    <lineage>
        <taxon>Bacteria</taxon>
        <taxon>Pseudomonadati</taxon>
        <taxon>Bacteroidota</taxon>
        <taxon>Flavobacteriia</taxon>
        <taxon>Flavobacteriales</taxon>
        <taxon>Flavobacteriaceae</taxon>
        <taxon>Flavobacterium</taxon>
    </lineage>
</organism>
<evidence type="ECO:0000313" key="4">
    <source>
        <dbReference type="Proteomes" id="UP000244193"/>
    </source>
</evidence>
<accession>A0A2S0RBC1</accession>
<protein>
    <submittedName>
        <fullName evidence="3">Hydrolase</fullName>
    </submittedName>
</protein>
<evidence type="ECO:0000313" key="3">
    <source>
        <dbReference type="EMBL" id="AWA28869.1"/>
    </source>
</evidence>
<dbReference type="AlphaFoldDB" id="A0A2S0RBC1"/>
<dbReference type="Pfam" id="PF19313">
    <property type="entry name" value="DUF5916"/>
    <property type="match status" value="1"/>
</dbReference>
<dbReference type="InterPro" id="IPR045670">
    <property type="entry name" value="DUF5916"/>
</dbReference>
<evidence type="ECO:0000259" key="2">
    <source>
        <dbReference type="Pfam" id="PF19313"/>
    </source>
</evidence>
<dbReference type="Pfam" id="PF06452">
    <property type="entry name" value="CBM9_1"/>
    <property type="match status" value="1"/>
</dbReference>
<dbReference type="OrthoDB" id="9786766at2"/>
<dbReference type="KEGG" id="fmg:HYN48_01510"/>
<gene>
    <name evidence="3" type="ORF">HYN48_01510</name>
</gene>
<feature type="domain" description="Carbohydrate-binding" evidence="1">
    <location>
        <begin position="37"/>
        <end position="199"/>
    </location>
</feature>
<dbReference type="InterPro" id="IPR010502">
    <property type="entry name" value="Carb-bd_dom_fam9"/>
</dbReference>
<dbReference type="Proteomes" id="UP000244193">
    <property type="component" value="Chromosome"/>
</dbReference>
<feature type="domain" description="DUF5916" evidence="2">
    <location>
        <begin position="238"/>
        <end position="806"/>
    </location>
</feature>
<dbReference type="EMBL" id="CP028811">
    <property type="protein sequence ID" value="AWA28869.1"/>
    <property type="molecule type" value="Genomic_DNA"/>
</dbReference>
<dbReference type="SUPFAM" id="SSF49344">
    <property type="entry name" value="CBD9-like"/>
    <property type="match status" value="1"/>
</dbReference>